<name>A0A9W8P7J5_9AGAR</name>
<comment type="caution">
    <text evidence="2">The sequence shown here is derived from an EMBL/GenBank/DDBJ whole genome shotgun (WGS) entry which is preliminary data.</text>
</comment>
<organism evidence="2 3">
    <name type="scientific">Lentinula detonsa</name>
    <dbReference type="NCBI Taxonomy" id="2804962"/>
    <lineage>
        <taxon>Eukaryota</taxon>
        <taxon>Fungi</taxon>
        <taxon>Dikarya</taxon>
        <taxon>Basidiomycota</taxon>
        <taxon>Agaricomycotina</taxon>
        <taxon>Agaricomycetes</taxon>
        <taxon>Agaricomycetidae</taxon>
        <taxon>Agaricales</taxon>
        <taxon>Marasmiineae</taxon>
        <taxon>Omphalotaceae</taxon>
        <taxon>Lentinula</taxon>
    </lineage>
</organism>
<evidence type="ECO:0000313" key="3">
    <source>
        <dbReference type="Proteomes" id="UP001142393"/>
    </source>
</evidence>
<evidence type="ECO:0000313" key="2">
    <source>
        <dbReference type="EMBL" id="KAJ3748445.1"/>
    </source>
</evidence>
<protein>
    <recommendedName>
        <fullName evidence="4">Glycosyltransferase family 25 protein</fullName>
    </recommendedName>
</protein>
<dbReference type="EMBL" id="JANVFU010000002">
    <property type="protein sequence ID" value="KAJ3748445.1"/>
    <property type="molecule type" value="Genomic_DNA"/>
</dbReference>
<proteinExistence type="predicted"/>
<keyword evidence="1" id="KW-0812">Transmembrane</keyword>
<dbReference type="AlphaFoldDB" id="A0A9W8P7J5"/>
<keyword evidence="3" id="KW-1185">Reference proteome</keyword>
<gene>
    <name evidence="2" type="ORF">DFH05DRAFT_562196</name>
</gene>
<reference evidence="2 3" key="1">
    <citation type="journal article" date="2023" name="Proc. Natl. Acad. Sci. U.S.A.">
        <title>A global phylogenomic analysis of the shiitake genus Lentinula.</title>
        <authorList>
            <person name="Sierra-Patev S."/>
            <person name="Min B."/>
            <person name="Naranjo-Ortiz M."/>
            <person name="Looney B."/>
            <person name="Konkel Z."/>
            <person name="Slot J.C."/>
            <person name="Sakamoto Y."/>
            <person name="Steenwyk J.L."/>
            <person name="Rokas A."/>
            <person name="Carro J."/>
            <person name="Camarero S."/>
            <person name="Ferreira P."/>
            <person name="Molpeceres G."/>
            <person name="Ruiz-Duenas F.J."/>
            <person name="Serrano A."/>
            <person name="Henrissat B."/>
            <person name="Drula E."/>
            <person name="Hughes K.W."/>
            <person name="Mata J.L."/>
            <person name="Ishikawa N.K."/>
            <person name="Vargas-Isla R."/>
            <person name="Ushijima S."/>
            <person name="Smith C.A."/>
            <person name="Donoghue J."/>
            <person name="Ahrendt S."/>
            <person name="Andreopoulos W."/>
            <person name="He G."/>
            <person name="LaButti K."/>
            <person name="Lipzen A."/>
            <person name="Ng V."/>
            <person name="Riley R."/>
            <person name="Sandor L."/>
            <person name="Barry K."/>
            <person name="Martinez A.T."/>
            <person name="Xiao Y."/>
            <person name="Gibbons J.G."/>
            <person name="Terashima K."/>
            <person name="Grigoriev I.V."/>
            <person name="Hibbett D."/>
        </authorList>
    </citation>
    <scope>NUCLEOTIDE SEQUENCE [LARGE SCALE GENOMIC DNA]</scope>
    <source>
        <strain evidence="2 3">TFB7810</strain>
    </source>
</reference>
<accession>A0A9W8P7J5</accession>
<sequence>MSALSASTAGDRAQIISISGTPIIIFDLPPSLTCTMTAPFRRLLALTSVLVLTTIAIYLYTTTEHLSTLSTLYSFSTSYTPTRRPLDLGFVSKTYVISLPHRTDRRQDIDRLMDGLQISDWVYHDGTYFNTTIIQDLLYHIQAQRMEEDYSLHSIINLPFSWPGDVDDSNSLALAGAELWPSQPTPDIPLRNTSLVCAEENFRLTRFSDQMPQWRYLTPQRVATFHSHLNAIRRVVDDNARAGLNLTRVEGKIQENIALILEDDVDMEVDIRERISVLLPMLPYDWDVLFLGFCWSNEANHPAVEDPYVVPKKNKLHPSFQPRCLHAYALSPAGAVRVLKHLRHEPFAYGRSVDLAIAWLILEKRIKSFTVVPPLVIQRKVTKTDVTVFGGSIWKEQLHEGVLGTKQSGDEV</sequence>
<evidence type="ECO:0000256" key="1">
    <source>
        <dbReference type="SAM" id="Phobius"/>
    </source>
</evidence>
<feature type="transmembrane region" description="Helical" evidence="1">
    <location>
        <begin position="43"/>
        <end position="61"/>
    </location>
</feature>
<dbReference type="Proteomes" id="UP001142393">
    <property type="component" value="Unassembled WGS sequence"/>
</dbReference>
<keyword evidence="1" id="KW-1133">Transmembrane helix</keyword>
<keyword evidence="1" id="KW-0472">Membrane</keyword>
<evidence type="ECO:0008006" key="4">
    <source>
        <dbReference type="Google" id="ProtNLM"/>
    </source>
</evidence>